<evidence type="ECO:0000256" key="15">
    <source>
        <dbReference type="ARBA" id="ARBA00023211"/>
    </source>
</evidence>
<dbReference type="PROSITE" id="PS50975">
    <property type="entry name" value="ATP_GRASP"/>
    <property type="match status" value="1"/>
</dbReference>
<keyword evidence="15 20" id="KW-0464">Manganese</keyword>
<evidence type="ECO:0000256" key="13">
    <source>
        <dbReference type="ARBA" id="ARBA00022960"/>
    </source>
</evidence>
<sequence length="314" mass="33198">MTALQSTLDPRTFGRVAVLYGGKSAEREVSLKSGAAVLAALQSAGVDAFGIDVDDNLLARLSSERIDRAFIVLHGRGGEDGSMQGLLECAGIPYTGSGILASALAMDKLRTKQVWQSLGLPTPRHAVLASEADCRAAAESLGFPLIVKPAHEGSSIGMAKVGGVAELIAAWRGASAYDSQVLVEQWIQGPEFTIATLRGTVLPPIGLGTPHTFYDYDAKYVANDTQYRIPCGLDAAKEQELKDLSARACEAVGIQGWARVDVMQDDTGAFWLLEVNTVPGMTDHSLVPMAARAAGLDFQQLVLAILDASLATEN</sequence>
<dbReference type="SUPFAM" id="SSF52440">
    <property type="entry name" value="PreATP-grasp domain"/>
    <property type="match status" value="1"/>
</dbReference>
<dbReference type="InterPro" id="IPR011127">
    <property type="entry name" value="Dala_Dala_lig_N"/>
</dbReference>
<keyword evidence="10 21" id="KW-0547">Nucleotide-binding</keyword>
<dbReference type="EMBL" id="QNTV01000005">
    <property type="protein sequence ID" value="RBA59360.1"/>
    <property type="molecule type" value="Genomic_DNA"/>
</dbReference>
<dbReference type="EMBL" id="CP076683">
    <property type="protein sequence ID" value="QWV18929.1"/>
    <property type="molecule type" value="Genomic_DNA"/>
</dbReference>
<dbReference type="Proteomes" id="UP000683436">
    <property type="component" value="Chromosome"/>
</dbReference>
<evidence type="ECO:0000256" key="7">
    <source>
        <dbReference type="ARBA" id="ARBA00022490"/>
    </source>
</evidence>
<feature type="active site" evidence="19">
    <location>
        <position position="26"/>
    </location>
</feature>
<protein>
    <recommendedName>
        <fullName evidence="6 18">D-alanine--D-alanine ligase</fullName>
        <ecNumber evidence="6 18">6.3.2.4</ecNumber>
    </recommendedName>
    <alternativeName>
        <fullName evidence="18">D-Ala-D-Ala ligase</fullName>
    </alternativeName>
    <alternativeName>
        <fullName evidence="18">D-alanylalanine synthetase</fullName>
    </alternativeName>
</protein>
<dbReference type="FunFam" id="3.30.470.20:FF:000008">
    <property type="entry name" value="D-alanine--D-alanine ligase"/>
    <property type="match status" value="1"/>
</dbReference>
<dbReference type="EC" id="6.3.2.4" evidence="6 18"/>
<feature type="binding site" evidence="20">
    <location>
        <position position="261"/>
    </location>
    <ligand>
        <name>Mg(2+)</name>
        <dbReference type="ChEBI" id="CHEBI:18420"/>
        <label>1</label>
    </ligand>
</feature>
<evidence type="ECO:0000256" key="18">
    <source>
        <dbReference type="HAMAP-Rule" id="MF_00047"/>
    </source>
</evidence>
<dbReference type="Pfam" id="PF07478">
    <property type="entry name" value="Dala_Dala_lig_C"/>
    <property type="match status" value="1"/>
</dbReference>
<comment type="function">
    <text evidence="2 18">Cell wall formation.</text>
</comment>
<dbReference type="GO" id="GO:0046872">
    <property type="term" value="F:metal ion binding"/>
    <property type="evidence" value="ECO:0007669"/>
    <property type="project" value="UniProtKB-KW"/>
</dbReference>
<proteinExistence type="inferred from homology"/>
<gene>
    <name evidence="18" type="primary">ddl</name>
    <name evidence="24" type="ORF">DQ403_08780</name>
    <name evidence="23" type="ORF">KQ248_09915</name>
</gene>
<feature type="active site" evidence="19">
    <location>
        <position position="154"/>
    </location>
</feature>
<evidence type="ECO:0000256" key="16">
    <source>
        <dbReference type="ARBA" id="ARBA00023316"/>
    </source>
</evidence>
<dbReference type="InterPro" id="IPR005905">
    <property type="entry name" value="D_ala_D_ala"/>
</dbReference>
<reference evidence="23 26" key="2">
    <citation type="submission" date="2021-06" db="EMBL/GenBank/DDBJ databases">
        <title>Microbial metabolic specificity influences pelagic lipid remineralization.</title>
        <authorList>
            <person name="Behrendt L."/>
            <person name="Hunter J.E."/>
            <person name="Alcolombri U."/>
            <person name="Smriga S."/>
            <person name="Mincer T."/>
            <person name="Lowenstein D.P."/>
            <person name="Peaudecerf F.J."/>
            <person name="Fernandez V.I."/>
            <person name="Fredricks H."/>
            <person name="Almblad H."/>
            <person name="Harrison J.J."/>
            <person name="Stocker R."/>
            <person name="Van Mooy B.A.S."/>
        </authorList>
    </citation>
    <scope>NUCLEOTIDE SEQUENCE [LARGE SCALE GENOMIC DNA]</scope>
    <source>
        <strain evidence="23 26">A252</strain>
    </source>
</reference>
<dbReference type="PROSITE" id="PS00843">
    <property type="entry name" value="DALA_DALA_LIGASE_1"/>
    <property type="match status" value="1"/>
</dbReference>
<dbReference type="GO" id="GO:0005829">
    <property type="term" value="C:cytosol"/>
    <property type="evidence" value="ECO:0007669"/>
    <property type="project" value="TreeGrafter"/>
</dbReference>
<evidence type="ECO:0000256" key="14">
    <source>
        <dbReference type="ARBA" id="ARBA00022984"/>
    </source>
</evidence>
<keyword evidence="9 20" id="KW-0479">Metal-binding</keyword>
<comment type="subcellular location">
    <subcellularLocation>
        <location evidence="3 18">Cytoplasm</location>
    </subcellularLocation>
</comment>
<feature type="binding site" evidence="20">
    <location>
        <position position="276"/>
    </location>
    <ligand>
        <name>Mg(2+)</name>
        <dbReference type="ChEBI" id="CHEBI:18420"/>
        <label>2</label>
    </ligand>
</feature>
<dbReference type="PIRSF" id="PIRSF039102">
    <property type="entry name" value="Ddl/VanB"/>
    <property type="match status" value="1"/>
</dbReference>
<evidence type="ECO:0000313" key="26">
    <source>
        <dbReference type="Proteomes" id="UP000683436"/>
    </source>
</evidence>
<comment type="cofactor">
    <cofactor evidence="1">
        <name>Mn(2+)</name>
        <dbReference type="ChEBI" id="CHEBI:29035"/>
    </cofactor>
</comment>
<dbReference type="RefSeq" id="WP_128120010.1">
    <property type="nucleotide sequence ID" value="NZ_CP076683.1"/>
</dbReference>
<evidence type="ECO:0000256" key="11">
    <source>
        <dbReference type="ARBA" id="ARBA00022840"/>
    </source>
</evidence>
<evidence type="ECO:0000256" key="9">
    <source>
        <dbReference type="ARBA" id="ARBA00022723"/>
    </source>
</evidence>
<evidence type="ECO:0000256" key="21">
    <source>
        <dbReference type="PROSITE-ProRule" id="PRU00409"/>
    </source>
</evidence>
<evidence type="ECO:0000259" key="22">
    <source>
        <dbReference type="PROSITE" id="PS50975"/>
    </source>
</evidence>
<evidence type="ECO:0000313" key="23">
    <source>
        <dbReference type="EMBL" id="QWV18929.1"/>
    </source>
</evidence>
<comment type="cofactor">
    <cofactor evidence="20">
        <name>Mg(2+)</name>
        <dbReference type="ChEBI" id="CHEBI:18420"/>
    </cofactor>
    <cofactor evidence="20">
        <name>Mn(2+)</name>
        <dbReference type="ChEBI" id="CHEBI:29035"/>
    </cofactor>
    <text evidence="20">Binds 2 magnesium or manganese ions per subunit.</text>
</comment>
<feature type="binding site" evidence="20">
    <location>
        <position position="274"/>
    </location>
    <ligand>
        <name>Mg(2+)</name>
        <dbReference type="ChEBI" id="CHEBI:18420"/>
        <label>1</label>
    </ligand>
</feature>
<dbReference type="Pfam" id="PF01820">
    <property type="entry name" value="Dala_Dala_lig_N"/>
    <property type="match status" value="1"/>
</dbReference>
<evidence type="ECO:0000256" key="2">
    <source>
        <dbReference type="ARBA" id="ARBA00003921"/>
    </source>
</evidence>
<keyword evidence="13 18" id="KW-0133">Cell shape</keyword>
<evidence type="ECO:0000256" key="8">
    <source>
        <dbReference type="ARBA" id="ARBA00022598"/>
    </source>
</evidence>
<keyword evidence="8 18" id="KW-0436">Ligase</keyword>
<comment type="similarity">
    <text evidence="5 18">Belongs to the D-alanine--D-alanine ligase family.</text>
</comment>
<dbReference type="HAMAP" id="MF_00047">
    <property type="entry name" value="Dala_Dala_lig"/>
    <property type="match status" value="1"/>
</dbReference>
<evidence type="ECO:0000256" key="4">
    <source>
        <dbReference type="ARBA" id="ARBA00004752"/>
    </source>
</evidence>
<comment type="pathway">
    <text evidence="4 18">Cell wall biogenesis; peptidoglycan biosynthesis.</text>
</comment>
<dbReference type="Gene3D" id="3.30.1490.20">
    <property type="entry name" value="ATP-grasp fold, A domain"/>
    <property type="match status" value="1"/>
</dbReference>
<evidence type="ECO:0000256" key="10">
    <source>
        <dbReference type="ARBA" id="ARBA00022741"/>
    </source>
</evidence>
<feature type="active site" evidence="19">
    <location>
        <position position="285"/>
    </location>
</feature>
<dbReference type="InterPro" id="IPR013815">
    <property type="entry name" value="ATP_grasp_subdomain_1"/>
</dbReference>
<keyword evidence="16 18" id="KW-0961">Cell wall biogenesis/degradation</keyword>
<keyword evidence="26" id="KW-1185">Reference proteome</keyword>
<evidence type="ECO:0000256" key="17">
    <source>
        <dbReference type="ARBA" id="ARBA00047614"/>
    </source>
</evidence>
<feature type="domain" description="ATP-grasp" evidence="22">
    <location>
        <begin position="112"/>
        <end position="307"/>
    </location>
</feature>
<keyword evidence="7 18" id="KW-0963">Cytoplasm</keyword>
<dbReference type="GO" id="GO:0009252">
    <property type="term" value="P:peptidoglycan biosynthetic process"/>
    <property type="evidence" value="ECO:0007669"/>
    <property type="project" value="UniProtKB-UniRule"/>
</dbReference>
<dbReference type="GO" id="GO:0008360">
    <property type="term" value="P:regulation of cell shape"/>
    <property type="evidence" value="ECO:0007669"/>
    <property type="project" value="UniProtKB-KW"/>
</dbReference>
<dbReference type="InterPro" id="IPR000291">
    <property type="entry name" value="D-Ala_lig_Van_CS"/>
</dbReference>
<dbReference type="GO" id="GO:0071555">
    <property type="term" value="P:cell wall organization"/>
    <property type="evidence" value="ECO:0007669"/>
    <property type="project" value="UniProtKB-KW"/>
</dbReference>
<dbReference type="PANTHER" id="PTHR23132">
    <property type="entry name" value="D-ALANINE--D-ALANINE LIGASE"/>
    <property type="match status" value="1"/>
</dbReference>
<dbReference type="GO" id="GO:0008716">
    <property type="term" value="F:D-alanine-D-alanine ligase activity"/>
    <property type="evidence" value="ECO:0007669"/>
    <property type="project" value="UniProtKB-UniRule"/>
</dbReference>
<dbReference type="InterPro" id="IPR016185">
    <property type="entry name" value="PreATP-grasp_dom_sf"/>
</dbReference>
<dbReference type="Gene3D" id="3.40.50.20">
    <property type="match status" value="1"/>
</dbReference>
<dbReference type="AlphaFoldDB" id="A0A365PW89"/>
<dbReference type="InterPro" id="IPR011095">
    <property type="entry name" value="Dala_Dala_lig_C"/>
</dbReference>
<evidence type="ECO:0000256" key="1">
    <source>
        <dbReference type="ARBA" id="ARBA00001936"/>
    </source>
</evidence>
<comment type="catalytic activity">
    <reaction evidence="17 18">
        <text>2 D-alanine + ATP = D-alanyl-D-alanine + ADP + phosphate + H(+)</text>
        <dbReference type="Rhea" id="RHEA:11224"/>
        <dbReference type="ChEBI" id="CHEBI:15378"/>
        <dbReference type="ChEBI" id="CHEBI:30616"/>
        <dbReference type="ChEBI" id="CHEBI:43474"/>
        <dbReference type="ChEBI" id="CHEBI:57416"/>
        <dbReference type="ChEBI" id="CHEBI:57822"/>
        <dbReference type="ChEBI" id="CHEBI:456216"/>
        <dbReference type="EC" id="6.3.2.4"/>
    </reaction>
</comment>
<accession>A0A365PW89</accession>
<dbReference type="FunFam" id="3.40.50.20:FF:000013">
    <property type="entry name" value="D-alanine--D-alanine ligase"/>
    <property type="match status" value="1"/>
</dbReference>
<dbReference type="UniPathway" id="UPA00219"/>
<evidence type="ECO:0000256" key="5">
    <source>
        <dbReference type="ARBA" id="ARBA00010871"/>
    </source>
</evidence>
<feature type="binding site" evidence="20">
    <location>
        <position position="274"/>
    </location>
    <ligand>
        <name>Mg(2+)</name>
        <dbReference type="ChEBI" id="CHEBI:18420"/>
        <label>2</label>
    </ligand>
</feature>
<dbReference type="NCBIfam" id="NF002378">
    <property type="entry name" value="PRK01372.1"/>
    <property type="match status" value="1"/>
</dbReference>
<evidence type="ECO:0000256" key="19">
    <source>
        <dbReference type="PIRSR" id="PIRSR039102-1"/>
    </source>
</evidence>
<keyword evidence="11 21" id="KW-0067">ATP-binding</keyword>
<evidence type="ECO:0000256" key="3">
    <source>
        <dbReference type="ARBA" id="ARBA00004496"/>
    </source>
</evidence>
<organism evidence="24 25">
    <name type="scientific">Stutzerimonas zhaodongensis</name>
    <dbReference type="NCBI Taxonomy" id="1176257"/>
    <lineage>
        <taxon>Bacteria</taxon>
        <taxon>Pseudomonadati</taxon>
        <taxon>Pseudomonadota</taxon>
        <taxon>Gammaproteobacteria</taxon>
        <taxon>Pseudomonadales</taxon>
        <taxon>Pseudomonadaceae</taxon>
        <taxon>Stutzerimonas</taxon>
    </lineage>
</organism>
<keyword evidence="12 20" id="KW-0460">Magnesium</keyword>
<dbReference type="NCBIfam" id="TIGR01205">
    <property type="entry name" value="D_ala_D_alaTIGR"/>
    <property type="match status" value="1"/>
</dbReference>
<evidence type="ECO:0000256" key="20">
    <source>
        <dbReference type="PIRSR" id="PIRSR039102-3"/>
    </source>
</evidence>
<evidence type="ECO:0000313" key="24">
    <source>
        <dbReference type="EMBL" id="RBA59360.1"/>
    </source>
</evidence>
<reference evidence="24 25" key="1">
    <citation type="submission" date="2018-06" db="EMBL/GenBank/DDBJ databases">
        <title>Whole genome sequencing of four bacterial strains from South Shetland trench revealing bio-synthetic gene clusters.</title>
        <authorList>
            <person name="Abdel-Mageed W.M."/>
            <person name="Lehri B."/>
            <person name="Jarmusch S.A."/>
            <person name="Miranda K."/>
            <person name="Goodfellow M."/>
            <person name="Jaspars M."/>
            <person name="Karlyshev A.V."/>
        </authorList>
    </citation>
    <scope>NUCLEOTIDE SEQUENCE [LARGE SCALE GENOMIC DNA]</scope>
    <source>
        <strain evidence="24 25">SST2</strain>
    </source>
</reference>
<dbReference type="Gene3D" id="3.30.470.20">
    <property type="entry name" value="ATP-grasp fold, B domain"/>
    <property type="match status" value="1"/>
</dbReference>
<name>A0A365PW89_9GAMM</name>
<dbReference type="InterPro" id="IPR011761">
    <property type="entry name" value="ATP-grasp"/>
</dbReference>
<evidence type="ECO:0000313" key="25">
    <source>
        <dbReference type="Proteomes" id="UP000252554"/>
    </source>
</evidence>
<dbReference type="PANTHER" id="PTHR23132:SF23">
    <property type="entry name" value="D-ALANINE--D-ALANINE LIGASE B"/>
    <property type="match status" value="1"/>
</dbReference>
<dbReference type="PROSITE" id="PS00844">
    <property type="entry name" value="DALA_DALA_LIGASE_2"/>
    <property type="match status" value="1"/>
</dbReference>
<dbReference type="GO" id="GO:0005524">
    <property type="term" value="F:ATP binding"/>
    <property type="evidence" value="ECO:0007669"/>
    <property type="project" value="UniProtKB-UniRule"/>
</dbReference>
<evidence type="ECO:0000256" key="12">
    <source>
        <dbReference type="ARBA" id="ARBA00022842"/>
    </source>
</evidence>
<dbReference type="SUPFAM" id="SSF56059">
    <property type="entry name" value="Glutathione synthetase ATP-binding domain-like"/>
    <property type="match status" value="1"/>
</dbReference>
<keyword evidence="14 18" id="KW-0573">Peptidoglycan synthesis</keyword>
<dbReference type="Proteomes" id="UP000252554">
    <property type="component" value="Unassembled WGS sequence"/>
</dbReference>
<evidence type="ECO:0000256" key="6">
    <source>
        <dbReference type="ARBA" id="ARBA00012216"/>
    </source>
</evidence>